<organism evidence="2 3">
    <name type="scientific">Devosia riboflavina</name>
    <dbReference type="NCBI Taxonomy" id="46914"/>
    <lineage>
        <taxon>Bacteria</taxon>
        <taxon>Pseudomonadati</taxon>
        <taxon>Pseudomonadota</taxon>
        <taxon>Alphaproteobacteria</taxon>
        <taxon>Hyphomicrobiales</taxon>
        <taxon>Devosiaceae</taxon>
        <taxon>Devosia</taxon>
    </lineage>
</organism>
<dbReference type="AlphaFoldDB" id="A0A087LZ17"/>
<sequence>MTQSFPAGFEDALKYAVSNAVGGHLRHWKPLSKGAEHWVVTAETTKGDRLVVKLATQLAAVPSFTDAKAKHDLIRRLTAIPMSEMLAADDSMSNVPLRYSVQTELRGEEWFSRRWRLNEAERRQALGHLGEIVGRLHAPTREKFGPFTNPEATAALGALESHASRIIQRDDLRDQFIELLHRHGHLWDNVINPGITHDDLHGFNILFDPDQPTVVSAILDFDKAWSGPTESDFARMELWDGMTDPSFVASYRGLEPELPGYMDRRPYYQLLWCLEFGQTTAEHLKTTNQLAERVGFPRIDQF</sequence>
<name>A0A087LZ17_9HYPH</name>
<dbReference type="SUPFAM" id="SSF56112">
    <property type="entry name" value="Protein kinase-like (PK-like)"/>
    <property type="match status" value="1"/>
</dbReference>
<comment type="caution">
    <text evidence="2">The sequence shown here is derived from an EMBL/GenBank/DDBJ whole genome shotgun (WGS) entry which is preliminary data.</text>
</comment>
<dbReference type="Gene3D" id="3.90.1200.10">
    <property type="match status" value="1"/>
</dbReference>
<dbReference type="InterPro" id="IPR051678">
    <property type="entry name" value="AGP_Transferase"/>
</dbReference>
<dbReference type="EMBL" id="JQGC01000018">
    <property type="protein sequence ID" value="KFL29870.1"/>
    <property type="molecule type" value="Genomic_DNA"/>
</dbReference>
<dbReference type="Proteomes" id="UP000028981">
    <property type="component" value="Unassembled WGS sequence"/>
</dbReference>
<dbReference type="RefSeq" id="WP_035085675.1">
    <property type="nucleotide sequence ID" value="NZ_JQGC01000018.1"/>
</dbReference>
<accession>A0A087LZ17</accession>
<evidence type="ECO:0000259" key="1">
    <source>
        <dbReference type="Pfam" id="PF01636"/>
    </source>
</evidence>
<dbReference type="STRING" id="46914.JP75_18395"/>
<reference evidence="2 3" key="1">
    <citation type="submission" date="2014-08" db="EMBL/GenBank/DDBJ databases">
        <authorList>
            <person name="Hassan Y.I."/>
            <person name="Lepp D."/>
            <person name="Zhou T."/>
        </authorList>
    </citation>
    <scope>NUCLEOTIDE SEQUENCE [LARGE SCALE GENOMIC DNA]</scope>
    <source>
        <strain evidence="2 3">IFO13584</strain>
    </source>
</reference>
<dbReference type="InterPro" id="IPR011009">
    <property type="entry name" value="Kinase-like_dom_sf"/>
</dbReference>
<feature type="domain" description="Aminoglycoside phosphotransferase" evidence="1">
    <location>
        <begin position="28"/>
        <end position="251"/>
    </location>
</feature>
<dbReference type="Pfam" id="PF01636">
    <property type="entry name" value="APH"/>
    <property type="match status" value="1"/>
</dbReference>
<dbReference type="OrthoDB" id="3806873at2"/>
<protein>
    <recommendedName>
        <fullName evidence="1">Aminoglycoside phosphotransferase domain-containing protein</fullName>
    </recommendedName>
</protein>
<dbReference type="PANTHER" id="PTHR21310">
    <property type="entry name" value="AMINOGLYCOSIDE PHOSPHOTRANSFERASE-RELATED-RELATED"/>
    <property type="match status" value="1"/>
</dbReference>
<keyword evidence="3" id="KW-1185">Reference proteome</keyword>
<evidence type="ECO:0000313" key="2">
    <source>
        <dbReference type="EMBL" id="KFL29870.1"/>
    </source>
</evidence>
<proteinExistence type="predicted"/>
<dbReference type="InterPro" id="IPR002575">
    <property type="entry name" value="Aminoglycoside_PTrfase"/>
</dbReference>
<gene>
    <name evidence="2" type="ORF">JP75_18395</name>
</gene>
<evidence type="ECO:0000313" key="3">
    <source>
        <dbReference type="Proteomes" id="UP000028981"/>
    </source>
</evidence>